<dbReference type="FunFam" id="3.30.540.10:FF:000003">
    <property type="entry name" value="Inositol-1-monophosphatase"/>
    <property type="match status" value="1"/>
</dbReference>
<name>A0A382LEX8_9ZZZZ</name>
<protein>
    <recommendedName>
        <fullName evidence="3">inositol-phosphate phosphatase</fullName>
        <ecNumber evidence="3">3.1.3.25</ecNumber>
    </recommendedName>
</protein>
<dbReference type="SUPFAM" id="SSF56655">
    <property type="entry name" value="Carbohydrate phosphatase"/>
    <property type="match status" value="1"/>
</dbReference>
<evidence type="ECO:0000256" key="3">
    <source>
        <dbReference type="ARBA" id="ARBA00013106"/>
    </source>
</evidence>
<dbReference type="EC" id="3.1.3.25" evidence="3"/>
<dbReference type="CDD" id="cd01639">
    <property type="entry name" value="IMPase"/>
    <property type="match status" value="1"/>
</dbReference>
<dbReference type="PANTHER" id="PTHR20854:SF4">
    <property type="entry name" value="INOSITOL-1-MONOPHOSPHATASE-RELATED"/>
    <property type="match status" value="1"/>
</dbReference>
<accession>A0A382LEX8</accession>
<dbReference type="InterPro" id="IPR020583">
    <property type="entry name" value="Inositol_monoP_metal-BS"/>
</dbReference>
<proteinExistence type="predicted"/>
<keyword evidence="6" id="KW-0460">Magnesium</keyword>
<gene>
    <name evidence="7" type="ORF">METZ01_LOCUS286561</name>
</gene>
<dbReference type="AlphaFoldDB" id="A0A382LEX8"/>
<feature type="non-terminal residue" evidence="7">
    <location>
        <position position="205"/>
    </location>
</feature>
<dbReference type="InterPro" id="IPR033942">
    <property type="entry name" value="IMPase"/>
</dbReference>
<dbReference type="GO" id="GO:0006020">
    <property type="term" value="P:inositol metabolic process"/>
    <property type="evidence" value="ECO:0007669"/>
    <property type="project" value="TreeGrafter"/>
</dbReference>
<evidence type="ECO:0000256" key="6">
    <source>
        <dbReference type="ARBA" id="ARBA00022842"/>
    </source>
</evidence>
<comment type="cofactor">
    <cofactor evidence="2">
        <name>Mg(2+)</name>
        <dbReference type="ChEBI" id="CHEBI:18420"/>
    </cofactor>
</comment>
<dbReference type="Pfam" id="PF00459">
    <property type="entry name" value="Inositol_P"/>
    <property type="match status" value="1"/>
</dbReference>
<dbReference type="PANTHER" id="PTHR20854">
    <property type="entry name" value="INOSITOL MONOPHOSPHATASE"/>
    <property type="match status" value="1"/>
</dbReference>
<dbReference type="InterPro" id="IPR000760">
    <property type="entry name" value="Inositol_monophosphatase-like"/>
</dbReference>
<keyword evidence="5" id="KW-0378">Hydrolase</keyword>
<organism evidence="7">
    <name type="scientific">marine metagenome</name>
    <dbReference type="NCBI Taxonomy" id="408172"/>
    <lineage>
        <taxon>unclassified sequences</taxon>
        <taxon>metagenomes</taxon>
        <taxon>ecological metagenomes</taxon>
    </lineage>
</organism>
<sequence length="205" mass="22974">MRLSSANINVMVKACRKASKILIRDFGEIEKLQVSLKGPGDFVTASDKKVEKILIEELQKARPHYSILSEEIGEINNDISFRWIIDPIDGTSNFLHGIPHFAISIGLEHNKEIICGIVYDPIKDEMFVAEKGNGAYMNNQRMRVSTRSKLKDCMIFSGGLRYGSENKELIVKEYIKFSSKVHIPIKKFGSGSLDMAYVAAGRCDG</sequence>
<reference evidence="7" key="1">
    <citation type="submission" date="2018-05" db="EMBL/GenBank/DDBJ databases">
        <authorList>
            <person name="Lanie J.A."/>
            <person name="Ng W.-L."/>
            <person name="Kazmierczak K.M."/>
            <person name="Andrzejewski T.M."/>
            <person name="Davidsen T.M."/>
            <person name="Wayne K.J."/>
            <person name="Tettelin H."/>
            <person name="Glass J.I."/>
            <person name="Rusch D."/>
            <person name="Podicherti R."/>
            <person name="Tsui H.-C.T."/>
            <person name="Winkler M.E."/>
        </authorList>
    </citation>
    <scope>NUCLEOTIDE SEQUENCE</scope>
</reference>
<evidence type="ECO:0000256" key="1">
    <source>
        <dbReference type="ARBA" id="ARBA00001033"/>
    </source>
</evidence>
<dbReference type="InterPro" id="IPR022337">
    <property type="entry name" value="Inositol_monophosphatase_SuhB"/>
</dbReference>
<evidence type="ECO:0000256" key="5">
    <source>
        <dbReference type="ARBA" id="ARBA00022801"/>
    </source>
</evidence>
<evidence type="ECO:0000256" key="2">
    <source>
        <dbReference type="ARBA" id="ARBA00001946"/>
    </source>
</evidence>
<evidence type="ECO:0000313" key="7">
    <source>
        <dbReference type="EMBL" id="SVC33707.1"/>
    </source>
</evidence>
<dbReference type="GO" id="GO:0007165">
    <property type="term" value="P:signal transduction"/>
    <property type="evidence" value="ECO:0007669"/>
    <property type="project" value="TreeGrafter"/>
</dbReference>
<dbReference type="GO" id="GO:0046872">
    <property type="term" value="F:metal ion binding"/>
    <property type="evidence" value="ECO:0007669"/>
    <property type="project" value="UniProtKB-KW"/>
</dbReference>
<dbReference type="Gene3D" id="3.30.540.10">
    <property type="entry name" value="Fructose-1,6-Bisphosphatase, subunit A, domain 1"/>
    <property type="match status" value="1"/>
</dbReference>
<dbReference type="Gene3D" id="3.40.190.80">
    <property type="match status" value="1"/>
</dbReference>
<keyword evidence="4" id="KW-0479">Metal-binding</keyword>
<dbReference type="PROSITE" id="PS00629">
    <property type="entry name" value="IMP_1"/>
    <property type="match status" value="1"/>
</dbReference>
<comment type="catalytic activity">
    <reaction evidence="1">
        <text>a myo-inositol phosphate + H2O = myo-inositol + phosphate</text>
        <dbReference type="Rhea" id="RHEA:24056"/>
        <dbReference type="ChEBI" id="CHEBI:15377"/>
        <dbReference type="ChEBI" id="CHEBI:17268"/>
        <dbReference type="ChEBI" id="CHEBI:43474"/>
        <dbReference type="ChEBI" id="CHEBI:84139"/>
        <dbReference type="EC" id="3.1.3.25"/>
    </reaction>
</comment>
<evidence type="ECO:0000256" key="4">
    <source>
        <dbReference type="ARBA" id="ARBA00022723"/>
    </source>
</evidence>
<dbReference type="PRINTS" id="PR00377">
    <property type="entry name" value="IMPHPHTASES"/>
</dbReference>
<dbReference type="EMBL" id="UINC01085817">
    <property type="protein sequence ID" value="SVC33707.1"/>
    <property type="molecule type" value="Genomic_DNA"/>
</dbReference>
<dbReference type="GO" id="GO:0008934">
    <property type="term" value="F:inositol monophosphate 1-phosphatase activity"/>
    <property type="evidence" value="ECO:0007669"/>
    <property type="project" value="InterPro"/>
</dbReference>
<dbReference type="PRINTS" id="PR01959">
    <property type="entry name" value="SBIMPHPHTASE"/>
</dbReference>